<dbReference type="Proteomes" id="UP000051160">
    <property type="component" value="Unassembled WGS sequence"/>
</dbReference>
<dbReference type="AlphaFoldDB" id="A0A0R1LN81"/>
<proteinExistence type="predicted"/>
<dbReference type="PATRIC" id="fig|1423776.4.peg.1391"/>
<gene>
    <name evidence="1" type="ORF">FD04_GL001372</name>
</gene>
<reference evidence="1 2" key="1">
    <citation type="journal article" date="2015" name="Genome Announc.">
        <title>Expanding the biotechnology potential of lactobacilli through comparative genomics of 213 strains and associated genera.</title>
        <authorList>
            <person name="Sun Z."/>
            <person name="Harris H.M."/>
            <person name="McCann A."/>
            <person name="Guo C."/>
            <person name="Argimon S."/>
            <person name="Zhang W."/>
            <person name="Yang X."/>
            <person name="Jeffery I.B."/>
            <person name="Cooney J.C."/>
            <person name="Kagawa T.F."/>
            <person name="Liu W."/>
            <person name="Song Y."/>
            <person name="Salvetti E."/>
            <person name="Wrobel A."/>
            <person name="Rasinkangas P."/>
            <person name="Parkhill J."/>
            <person name="Rea M.C."/>
            <person name="O'Sullivan O."/>
            <person name="Ritari J."/>
            <person name="Douillard F.P."/>
            <person name="Paul Ross R."/>
            <person name="Yang R."/>
            <person name="Briner A.E."/>
            <person name="Felis G.E."/>
            <person name="de Vos W.M."/>
            <person name="Barrangou R."/>
            <person name="Klaenhammer T.R."/>
            <person name="Caufield P.W."/>
            <person name="Cui Y."/>
            <person name="Zhang H."/>
            <person name="O'Toole P.W."/>
        </authorList>
    </citation>
    <scope>NUCLEOTIDE SEQUENCE [LARGE SCALE GENOMIC DNA]</scope>
    <source>
        <strain evidence="1 2">DSM 19909</strain>
    </source>
</reference>
<evidence type="ECO:0000313" key="1">
    <source>
        <dbReference type="EMBL" id="KRK97355.1"/>
    </source>
</evidence>
<dbReference type="EMBL" id="AZEE01000029">
    <property type="protein sequence ID" value="KRK97355.1"/>
    <property type="molecule type" value="Genomic_DNA"/>
</dbReference>
<organism evidence="1 2">
    <name type="scientific">Secundilactobacillus odoratitofui DSM 19909 = JCM 15043</name>
    <dbReference type="NCBI Taxonomy" id="1423776"/>
    <lineage>
        <taxon>Bacteria</taxon>
        <taxon>Bacillati</taxon>
        <taxon>Bacillota</taxon>
        <taxon>Bacilli</taxon>
        <taxon>Lactobacillales</taxon>
        <taxon>Lactobacillaceae</taxon>
        <taxon>Secundilactobacillus</taxon>
    </lineage>
</organism>
<protein>
    <submittedName>
        <fullName evidence="1">Uncharacterized protein</fullName>
    </submittedName>
</protein>
<evidence type="ECO:0000313" key="2">
    <source>
        <dbReference type="Proteomes" id="UP000051160"/>
    </source>
</evidence>
<accession>A0A0R1LN81</accession>
<dbReference type="STRING" id="1423776.FD04_GL001372"/>
<comment type="caution">
    <text evidence="1">The sequence shown here is derived from an EMBL/GenBank/DDBJ whole genome shotgun (WGS) entry which is preliminary data.</text>
</comment>
<name>A0A0R1LN81_9LACO</name>
<keyword evidence="2" id="KW-1185">Reference proteome</keyword>
<sequence>MIILTIVVVGLIAGLRWVPYNDQNAVRLYMLSRGQVIGSILCQPKLEKQALPGYAKKTGQHHYDLGEWWSYDAPGLGETVTDIRVTHKHGRIVSVKPDINYGP</sequence>